<keyword evidence="3 6" id="KW-1133">Transmembrane helix</keyword>
<feature type="transmembrane region" description="Helical" evidence="6">
    <location>
        <begin position="855"/>
        <end position="876"/>
    </location>
</feature>
<keyword evidence="8" id="KW-1185">Reference proteome</keyword>
<dbReference type="Pfam" id="PF01544">
    <property type="entry name" value="CorA"/>
    <property type="match status" value="1"/>
</dbReference>
<evidence type="ECO:0000256" key="5">
    <source>
        <dbReference type="SAM" id="MobiDB-lite"/>
    </source>
</evidence>
<feature type="compositionally biased region" description="Polar residues" evidence="5">
    <location>
        <begin position="1"/>
        <end position="13"/>
    </location>
</feature>
<comment type="caution">
    <text evidence="7">The sequence shown here is derived from an EMBL/GenBank/DDBJ whole genome shotgun (WGS) entry which is preliminary data.</text>
</comment>
<dbReference type="RefSeq" id="XP_062655162.1">
    <property type="nucleotide sequence ID" value="XM_062805457.1"/>
</dbReference>
<dbReference type="SUPFAM" id="SSF144083">
    <property type="entry name" value="Magnesium transport protein CorA, transmembrane region"/>
    <property type="match status" value="1"/>
</dbReference>
<evidence type="ECO:0000256" key="6">
    <source>
        <dbReference type="SAM" id="Phobius"/>
    </source>
</evidence>
<feature type="region of interest" description="Disordered" evidence="5">
    <location>
        <begin position="494"/>
        <end position="527"/>
    </location>
</feature>
<dbReference type="EMBL" id="JAUEPN010000009">
    <property type="protein sequence ID" value="KAK3291648.1"/>
    <property type="molecule type" value="Genomic_DNA"/>
</dbReference>
<dbReference type="InterPro" id="IPR002523">
    <property type="entry name" value="MgTranspt_CorA/ZnTranspt_ZntB"/>
</dbReference>
<accession>A0AAE0LNH1</accession>
<feature type="region of interest" description="Disordered" evidence="5">
    <location>
        <begin position="1"/>
        <end position="92"/>
    </location>
</feature>
<sequence length="956" mass="106802">MSQYPEQCTSRIETSLPPVWKRSYTAHHSEDDDSSSDGPEPLIHHPRHRHRHRHRARERHSETPNRHDVDCSRTRVISRPPPPLPPRARQRESHISYPAAPIHAGVKIVRARVARAKSPEVGTHEERFELSEDAVIKESSTSIDYDYDIDRSSESQSSVELYKRPVYSEATYSDSDDEYHCDIFYSFGDSINSGGRRGSQLDGASISDIESTVIPDEGNEDSPDLAERGAAAYHILESQYAGDGYEAGHHSVQLTAVLSERAPVSQSLYRWIDKNELQKVIMGVKRDHAKTVQASDGKYARYLEPKLRHEPLMQDGKPVGSRAVTWVSLPYFSLEPYSGLLDTANSPKSLATPTLLQARYSRTTRVRDMEQAVCQQGGAPKGHCFHVSQLWCLVLDNSLLLTYGRITEEALCGGVISKTVLPLHNPPDPMPSKALSVRYRGSVIWSIPVKECETWFVGRYAVLSCDVTTILTTNCRGPFAPPPTHASVLLSEKDEGAPGAPLNKSLSATLSPNHDNQTPSDSAMSPVPTGTQFSCGIFAYSECFDNIDPSLANPPAPAISSSSSSPKPPPSFRNVAVIKYFADMERHIDTRTIPEDRRAYRDTAKVQRADVYKFLVTKKATLASATTTSNSKRDFEKRVSVFNSADIVFNFFFPAGVRVSTIRKFWGAVMAIVDESDIVTKHSDRRIEHKLGLLQQELSIIDWTVELQRNILSKMVTTRESVTRSVDAQFCDEKETVRRPTFPWLAHRLTPRHPTMAAMAEGILESNQPCGFSYMLLGEGLRELAVKRNELKLMGDLVAHLAETNRNQIDYTKDRQERAIYAFTIVTVIFLPLSAVASIFGMNSSDVRDMDLGQWAYWATAVPVTALVVFLGLLFTGELGTVARWMGDIFGGGGVGGRGARKGRWLGNGEDGWLWERGDGTVEVVQEGFREDDEWERVGRREKAARKVRGGRRRRR</sequence>
<dbReference type="AlphaFoldDB" id="A0AAE0LNH1"/>
<dbReference type="GeneID" id="87842405"/>
<evidence type="ECO:0000256" key="3">
    <source>
        <dbReference type="ARBA" id="ARBA00022989"/>
    </source>
</evidence>
<proteinExistence type="predicted"/>
<comment type="subcellular location">
    <subcellularLocation>
        <location evidence="1">Membrane</location>
        <topology evidence="1">Multi-pass membrane protein</topology>
    </subcellularLocation>
</comment>
<evidence type="ECO:0000313" key="8">
    <source>
        <dbReference type="Proteomes" id="UP001278766"/>
    </source>
</evidence>
<evidence type="ECO:0000256" key="1">
    <source>
        <dbReference type="ARBA" id="ARBA00004141"/>
    </source>
</evidence>
<evidence type="ECO:0000256" key="4">
    <source>
        <dbReference type="ARBA" id="ARBA00023136"/>
    </source>
</evidence>
<evidence type="ECO:0000313" key="7">
    <source>
        <dbReference type="EMBL" id="KAK3291648.1"/>
    </source>
</evidence>
<feature type="compositionally biased region" description="Basic residues" evidence="5">
    <location>
        <begin position="44"/>
        <end position="58"/>
    </location>
</feature>
<dbReference type="GO" id="GO:0016020">
    <property type="term" value="C:membrane"/>
    <property type="evidence" value="ECO:0007669"/>
    <property type="project" value="UniProtKB-SubCell"/>
</dbReference>
<gene>
    <name evidence="7" type="ORF">B0H64DRAFT_420404</name>
</gene>
<feature type="region of interest" description="Disordered" evidence="5">
    <location>
        <begin position="196"/>
        <end position="224"/>
    </location>
</feature>
<reference evidence="7" key="2">
    <citation type="submission" date="2023-06" db="EMBL/GenBank/DDBJ databases">
        <authorList>
            <consortium name="Lawrence Berkeley National Laboratory"/>
            <person name="Haridas S."/>
            <person name="Hensen N."/>
            <person name="Bonometti L."/>
            <person name="Westerberg I."/>
            <person name="Brannstrom I.O."/>
            <person name="Guillou S."/>
            <person name="Cros-Aarteil S."/>
            <person name="Calhoun S."/>
            <person name="Kuo A."/>
            <person name="Mondo S."/>
            <person name="Pangilinan J."/>
            <person name="Riley R."/>
            <person name="Labutti K."/>
            <person name="Andreopoulos B."/>
            <person name="Lipzen A."/>
            <person name="Chen C."/>
            <person name="Yanf M."/>
            <person name="Daum C."/>
            <person name="Ng V."/>
            <person name="Clum A."/>
            <person name="Steindorff A."/>
            <person name="Ohm R."/>
            <person name="Martin F."/>
            <person name="Silar P."/>
            <person name="Natvig D."/>
            <person name="Lalanne C."/>
            <person name="Gautier V."/>
            <person name="Ament-Velasquez S.L."/>
            <person name="Kruys A."/>
            <person name="Hutchinson M.I."/>
            <person name="Powell A.J."/>
            <person name="Barry K."/>
            <person name="Miller A.N."/>
            <person name="Grigoriev I.V."/>
            <person name="Debuchy R."/>
            <person name="Gladieux P."/>
            <person name="Thoren M.H."/>
            <person name="Johannesson H."/>
        </authorList>
    </citation>
    <scope>NUCLEOTIDE SEQUENCE</scope>
    <source>
        <strain evidence="7">CBS 168.71</strain>
    </source>
</reference>
<feature type="transmembrane region" description="Helical" evidence="6">
    <location>
        <begin position="819"/>
        <end position="843"/>
    </location>
</feature>
<feature type="compositionally biased region" description="Polar residues" evidence="5">
    <location>
        <begin position="504"/>
        <end position="527"/>
    </location>
</feature>
<dbReference type="InterPro" id="IPR045863">
    <property type="entry name" value="CorA_TM1_TM2"/>
</dbReference>
<evidence type="ECO:0000256" key="2">
    <source>
        <dbReference type="ARBA" id="ARBA00022692"/>
    </source>
</evidence>
<protein>
    <submittedName>
        <fullName evidence="7">Uncharacterized protein</fullName>
    </submittedName>
</protein>
<keyword evidence="2 6" id="KW-0812">Transmembrane</keyword>
<feature type="compositionally biased region" description="Basic and acidic residues" evidence="5">
    <location>
        <begin position="59"/>
        <end position="73"/>
    </location>
</feature>
<name>A0AAE0LNH1_9PEZI</name>
<dbReference type="Proteomes" id="UP001278766">
    <property type="component" value="Unassembled WGS sequence"/>
</dbReference>
<keyword evidence="4 6" id="KW-0472">Membrane</keyword>
<dbReference type="GO" id="GO:0046873">
    <property type="term" value="F:metal ion transmembrane transporter activity"/>
    <property type="evidence" value="ECO:0007669"/>
    <property type="project" value="InterPro"/>
</dbReference>
<reference evidence="7" key="1">
    <citation type="journal article" date="2023" name="Mol. Phylogenet. Evol.">
        <title>Genome-scale phylogeny and comparative genomics of the fungal order Sordariales.</title>
        <authorList>
            <person name="Hensen N."/>
            <person name="Bonometti L."/>
            <person name="Westerberg I."/>
            <person name="Brannstrom I.O."/>
            <person name="Guillou S."/>
            <person name="Cros-Aarteil S."/>
            <person name="Calhoun S."/>
            <person name="Haridas S."/>
            <person name="Kuo A."/>
            <person name="Mondo S."/>
            <person name="Pangilinan J."/>
            <person name="Riley R."/>
            <person name="LaButti K."/>
            <person name="Andreopoulos B."/>
            <person name="Lipzen A."/>
            <person name="Chen C."/>
            <person name="Yan M."/>
            <person name="Daum C."/>
            <person name="Ng V."/>
            <person name="Clum A."/>
            <person name="Steindorff A."/>
            <person name="Ohm R.A."/>
            <person name="Martin F."/>
            <person name="Silar P."/>
            <person name="Natvig D.O."/>
            <person name="Lalanne C."/>
            <person name="Gautier V."/>
            <person name="Ament-Velasquez S.L."/>
            <person name="Kruys A."/>
            <person name="Hutchinson M.I."/>
            <person name="Powell A.J."/>
            <person name="Barry K."/>
            <person name="Miller A.N."/>
            <person name="Grigoriev I.V."/>
            <person name="Debuchy R."/>
            <person name="Gladieux P."/>
            <person name="Hiltunen Thoren M."/>
            <person name="Johannesson H."/>
        </authorList>
    </citation>
    <scope>NUCLEOTIDE SEQUENCE</scope>
    <source>
        <strain evidence="7">CBS 168.71</strain>
    </source>
</reference>
<organism evidence="7 8">
    <name type="scientific">Chaetomium fimeti</name>
    <dbReference type="NCBI Taxonomy" id="1854472"/>
    <lineage>
        <taxon>Eukaryota</taxon>
        <taxon>Fungi</taxon>
        <taxon>Dikarya</taxon>
        <taxon>Ascomycota</taxon>
        <taxon>Pezizomycotina</taxon>
        <taxon>Sordariomycetes</taxon>
        <taxon>Sordariomycetidae</taxon>
        <taxon>Sordariales</taxon>
        <taxon>Chaetomiaceae</taxon>
        <taxon>Chaetomium</taxon>
    </lineage>
</organism>
<dbReference type="Gene3D" id="1.20.58.340">
    <property type="entry name" value="Magnesium transport protein CorA, transmembrane region"/>
    <property type="match status" value="1"/>
</dbReference>